<feature type="non-terminal residue" evidence="1">
    <location>
        <position position="1"/>
    </location>
</feature>
<name>A0A0F9DKF4_9ZZZZ</name>
<dbReference type="EMBL" id="LAZR01028594">
    <property type="protein sequence ID" value="KKL62109.1"/>
    <property type="molecule type" value="Genomic_DNA"/>
</dbReference>
<organism evidence="1">
    <name type="scientific">marine sediment metagenome</name>
    <dbReference type="NCBI Taxonomy" id="412755"/>
    <lineage>
        <taxon>unclassified sequences</taxon>
        <taxon>metagenomes</taxon>
        <taxon>ecological metagenomes</taxon>
    </lineage>
</organism>
<comment type="caution">
    <text evidence="1">The sequence shown here is derived from an EMBL/GenBank/DDBJ whole genome shotgun (WGS) entry which is preliminary data.</text>
</comment>
<protein>
    <submittedName>
        <fullName evidence="1">Uncharacterized protein</fullName>
    </submittedName>
</protein>
<evidence type="ECO:0000313" key="1">
    <source>
        <dbReference type="EMBL" id="KKL62109.1"/>
    </source>
</evidence>
<reference evidence="1" key="1">
    <citation type="journal article" date="2015" name="Nature">
        <title>Complex archaea that bridge the gap between prokaryotes and eukaryotes.</title>
        <authorList>
            <person name="Spang A."/>
            <person name="Saw J.H."/>
            <person name="Jorgensen S.L."/>
            <person name="Zaremba-Niedzwiedzka K."/>
            <person name="Martijn J."/>
            <person name="Lind A.E."/>
            <person name="van Eijk R."/>
            <person name="Schleper C."/>
            <person name="Guy L."/>
            <person name="Ettema T.J."/>
        </authorList>
    </citation>
    <scope>NUCLEOTIDE SEQUENCE</scope>
</reference>
<gene>
    <name evidence="1" type="ORF">LCGC14_2188500</name>
</gene>
<dbReference type="AlphaFoldDB" id="A0A0F9DKF4"/>
<accession>A0A0F9DKF4</accession>
<sequence length="107" mass="11977">TSGYDDWSEFTGTVVYQSASQGYDTTATHVEFASGIQVERKLFDDDQYNIMDRVSRDFAAGIKQTVESQFANVLNNAFTTTTTIDGVSLQHSSPTPWWGDLLKQVRN</sequence>
<proteinExistence type="predicted"/>